<proteinExistence type="predicted"/>
<dbReference type="InterPro" id="IPR040040">
    <property type="entry name" value="ATG11"/>
</dbReference>
<sequence length="881" mass="95931">MPMNQSLKMEPGSFDTSSVIELRVLAASTGVCHHISLHPNEFSVSNLRNRLAAALPIEDQILLLGPPYKVPKDSILRTNEIIAALHLGDEEDDYFSDRTHEHESSDHRSILAPTEKTGSKRLFLFSKRALSEGAPDPSPCLLEPPPGPLLLPTEADMPPPPPSETKHTPLRMALDVYERQFMLDMAKGRAYADGADLRLAACRKCIAEQAVIAQALRAAVSNLADHRSSAARERNQFSEEYTVAAAAHTTLLNKFDSRLAWKSCNADEGSGAVSSMIVYGTGRNESLGSISLHPSLVSAARSAGRVMESLLDAVPIDQEKAWASKCRTAHERLATSFQELDAAFVGALGTTASWNESTQSDLSAEEAVKTLFAEVEEVGIRVRNAQVERLATLISNHTEAVKIVSSAVKSDSDPSQQGSGGSGANSAFSELESMSQSAKSIIPSMEEDDKILSDLSKRVADSKTNAMQRMKSRLRQISLVQSSIARASSGVTVLRNALTQQNSDIEHLECVVGLPKAYNDFLTEIRRRRTYCIALQSNASSLVARLDSMRADEVKLRERFLKGPGRHLMPAFYNIFAPTLATSPPTFSPPLPDMTELETLPNVGEELTGLGLGSVESENTGSRNNERAASSTSTLTECPSVQQHTTSKEESSMDVTKVLSNTPENPSLIVSAVEASGNDVIMQTICQEDTPTHRNQDTADCATLMYENAVLRQALERAGCKPPKSYIDSDTSAKIEQQSKEHASRVTSMESELAALKLELQKAKIEALELRKTQTESGTTPPEQKQCDKISHTSFQVGDVGLFMPTGRSREGKRIYLAFHSGCPHRYLSPDCINGTPDFVLGRIVLQEEFVAGAIDTEANPFGLQMGTKYWVLTAETLKRG</sequence>
<feature type="domain" description="Autophagy protein ATG17-like" evidence="7">
    <location>
        <begin position="191"/>
        <end position="562"/>
    </location>
</feature>
<dbReference type="EMBL" id="JALLPJ020000829">
    <property type="protein sequence ID" value="KAL3781840.1"/>
    <property type="molecule type" value="Genomic_DNA"/>
</dbReference>
<dbReference type="PANTHER" id="PTHR13222">
    <property type="entry name" value="RB1-INDUCIBLE COILED-COIL"/>
    <property type="match status" value="1"/>
</dbReference>
<gene>
    <name evidence="9" type="ORF">ACHAWO_009206</name>
</gene>
<dbReference type="Pfam" id="PF10377">
    <property type="entry name" value="ATG11"/>
    <property type="match status" value="1"/>
</dbReference>
<feature type="compositionally biased region" description="Pro residues" evidence="6">
    <location>
        <begin position="136"/>
        <end position="149"/>
    </location>
</feature>
<evidence type="ECO:0000256" key="4">
    <source>
        <dbReference type="ARBA" id="ARBA00023054"/>
    </source>
</evidence>
<evidence type="ECO:0000256" key="2">
    <source>
        <dbReference type="ARBA" id="ARBA00022927"/>
    </source>
</evidence>
<evidence type="ECO:0000259" key="8">
    <source>
        <dbReference type="Pfam" id="PF10377"/>
    </source>
</evidence>
<comment type="caution">
    <text evidence="9">The sequence shown here is derived from an EMBL/GenBank/DDBJ whole genome shotgun (WGS) entry which is preliminary data.</text>
</comment>
<organism evidence="9 10">
    <name type="scientific">Cyclotella atomus</name>
    <dbReference type="NCBI Taxonomy" id="382360"/>
    <lineage>
        <taxon>Eukaryota</taxon>
        <taxon>Sar</taxon>
        <taxon>Stramenopiles</taxon>
        <taxon>Ochrophyta</taxon>
        <taxon>Bacillariophyta</taxon>
        <taxon>Coscinodiscophyceae</taxon>
        <taxon>Thalassiosirophycidae</taxon>
        <taxon>Stephanodiscales</taxon>
        <taxon>Stephanodiscaceae</taxon>
        <taxon>Cyclotella</taxon>
    </lineage>
</organism>
<feature type="compositionally biased region" description="Basic and acidic residues" evidence="6">
    <location>
        <begin position="731"/>
        <end position="744"/>
    </location>
</feature>
<evidence type="ECO:0000259" key="7">
    <source>
        <dbReference type="Pfam" id="PF04108"/>
    </source>
</evidence>
<dbReference type="GO" id="GO:0006914">
    <property type="term" value="P:autophagy"/>
    <property type="evidence" value="ECO:0007669"/>
    <property type="project" value="UniProtKB-KW"/>
</dbReference>
<evidence type="ECO:0000256" key="5">
    <source>
        <dbReference type="SAM" id="Coils"/>
    </source>
</evidence>
<keyword evidence="2" id="KW-0653">Protein transport</keyword>
<dbReference type="Pfam" id="PF04108">
    <property type="entry name" value="ATG17_like"/>
    <property type="match status" value="1"/>
</dbReference>
<dbReference type="InterPro" id="IPR045326">
    <property type="entry name" value="ATG17-like_dom"/>
</dbReference>
<dbReference type="PANTHER" id="PTHR13222:SF1">
    <property type="entry name" value="RB1-INDUCIBLE COILED-COIL PROTEIN 1"/>
    <property type="match status" value="1"/>
</dbReference>
<evidence type="ECO:0000313" key="10">
    <source>
        <dbReference type="Proteomes" id="UP001530400"/>
    </source>
</evidence>
<protein>
    <recommendedName>
        <fullName evidence="11">Autophagy-related protein 11 C-terminal domain-containing protein</fullName>
    </recommendedName>
</protein>
<feature type="coiled-coil region" evidence="5">
    <location>
        <begin position="746"/>
        <end position="773"/>
    </location>
</feature>
<evidence type="ECO:0000256" key="3">
    <source>
        <dbReference type="ARBA" id="ARBA00023006"/>
    </source>
</evidence>
<accession>A0ABD3P125</accession>
<reference evidence="9 10" key="1">
    <citation type="submission" date="2024-10" db="EMBL/GenBank/DDBJ databases">
        <title>Updated reference genomes for cyclostephanoid diatoms.</title>
        <authorList>
            <person name="Roberts W.R."/>
            <person name="Alverson A.J."/>
        </authorList>
    </citation>
    <scope>NUCLEOTIDE SEQUENCE [LARGE SCALE GENOMIC DNA]</scope>
    <source>
        <strain evidence="9 10">AJA010-31</strain>
    </source>
</reference>
<feature type="region of interest" description="Disordered" evidence="6">
    <location>
        <begin position="612"/>
        <end position="653"/>
    </location>
</feature>
<evidence type="ECO:0000256" key="1">
    <source>
        <dbReference type="ARBA" id="ARBA00022448"/>
    </source>
</evidence>
<name>A0ABD3P125_9STRA</name>
<dbReference type="InterPro" id="IPR019460">
    <property type="entry name" value="Atg11_C"/>
</dbReference>
<evidence type="ECO:0008006" key="11">
    <source>
        <dbReference type="Google" id="ProtNLM"/>
    </source>
</evidence>
<dbReference type="AlphaFoldDB" id="A0ABD3P125"/>
<feature type="domain" description="Autophagy-related protein 11 C-terminal" evidence="8">
    <location>
        <begin position="775"/>
        <end position="876"/>
    </location>
</feature>
<dbReference type="Proteomes" id="UP001530400">
    <property type="component" value="Unassembled WGS sequence"/>
</dbReference>
<evidence type="ECO:0000256" key="6">
    <source>
        <dbReference type="SAM" id="MobiDB-lite"/>
    </source>
</evidence>
<keyword evidence="10" id="KW-1185">Reference proteome</keyword>
<feature type="region of interest" description="Disordered" evidence="6">
    <location>
        <begin position="721"/>
        <end position="746"/>
    </location>
</feature>
<feature type="compositionally biased region" description="Polar residues" evidence="6">
    <location>
        <begin position="616"/>
        <end position="645"/>
    </location>
</feature>
<dbReference type="GO" id="GO:0015031">
    <property type="term" value="P:protein transport"/>
    <property type="evidence" value="ECO:0007669"/>
    <property type="project" value="UniProtKB-KW"/>
</dbReference>
<feature type="region of interest" description="Disordered" evidence="6">
    <location>
        <begin position="134"/>
        <end position="167"/>
    </location>
</feature>
<evidence type="ECO:0000313" key="9">
    <source>
        <dbReference type="EMBL" id="KAL3781840.1"/>
    </source>
</evidence>
<keyword evidence="3" id="KW-0072">Autophagy</keyword>
<keyword evidence="1" id="KW-0813">Transport</keyword>
<feature type="region of interest" description="Disordered" evidence="6">
    <location>
        <begin position="406"/>
        <end position="429"/>
    </location>
</feature>
<keyword evidence="4 5" id="KW-0175">Coiled coil</keyword>